<dbReference type="GO" id="GO:0005886">
    <property type="term" value="C:plasma membrane"/>
    <property type="evidence" value="ECO:0007669"/>
    <property type="project" value="TreeGrafter"/>
</dbReference>
<keyword evidence="2" id="KW-0175">Coiled coil</keyword>
<dbReference type="SMART" id="SM00055">
    <property type="entry name" value="FCH"/>
    <property type="match status" value="1"/>
</dbReference>
<organism evidence="5 6">
    <name type="scientific">Pseudozyma antarctica (strain T-34)</name>
    <name type="common">Yeast</name>
    <name type="synonym">Candida antarctica</name>
    <dbReference type="NCBI Taxonomy" id="1151754"/>
    <lineage>
        <taxon>Eukaryota</taxon>
        <taxon>Fungi</taxon>
        <taxon>Dikarya</taxon>
        <taxon>Basidiomycota</taxon>
        <taxon>Ustilaginomycotina</taxon>
        <taxon>Ustilaginomycetes</taxon>
        <taxon>Ustilaginales</taxon>
        <taxon>Ustilaginaceae</taxon>
        <taxon>Moesziomyces</taxon>
    </lineage>
</organism>
<dbReference type="GO" id="GO:0032185">
    <property type="term" value="P:septin cytoskeleton organization"/>
    <property type="evidence" value="ECO:0007669"/>
    <property type="project" value="TreeGrafter"/>
</dbReference>
<feature type="region of interest" description="Disordered" evidence="3">
    <location>
        <begin position="442"/>
        <end position="594"/>
    </location>
</feature>
<evidence type="ECO:0000256" key="3">
    <source>
        <dbReference type="SAM" id="MobiDB-lite"/>
    </source>
</evidence>
<dbReference type="Pfam" id="PF10291">
    <property type="entry name" value="muHD"/>
    <property type="match status" value="1"/>
</dbReference>
<keyword evidence="1" id="KW-0254">Endocytosis</keyword>
<evidence type="ECO:0000313" key="5">
    <source>
        <dbReference type="EMBL" id="GAC72475.1"/>
    </source>
</evidence>
<feature type="region of interest" description="Disordered" evidence="3">
    <location>
        <begin position="140"/>
        <end position="171"/>
    </location>
</feature>
<dbReference type="InterPro" id="IPR001060">
    <property type="entry name" value="FCH_dom"/>
</dbReference>
<feature type="region of interest" description="Disordered" evidence="3">
    <location>
        <begin position="1"/>
        <end position="32"/>
    </location>
</feature>
<dbReference type="SUPFAM" id="SSF103657">
    <property type="entry name" value="BAR/IMD domain-like"/>
    <property type="match status" value="1"/>
</dbReference>
<dbReference type="EMBL" id="DF196773">
    <property type="protein sequence ID" value="GAC72475.1"/>
    <property type="molecule type" value="Genomic_DNA"/>
</dbReference>
<accession>M9LZ05</accession>
<dbReference type="STRING" id="1151754.M9LZ05"/>
<protein>
    <recommendedName>
        <fullName evidence="4">MHD domain-containing protein</fullName>
    </recommendedName>
</protein>
<feature type="domain" description="MHD" evidence="4">
    <location>
        <begin position="634"/>
        <end position="898"/>
    </location>
</feature>
<dbReference type="InterPro" id="IPR018808">
    <property type="entry name" value="Muniscin_C"/>
</dbReference>
<gene>
    <name evidence="5" type="ORF">PANT_7d00116</name>
</gene>
<feature type="compositionally biased region" description="Low complexity" evidence="3">
    <location>
        <begin position="583"/>
        <end position="594"/>
    </location>
</feature>
<name>M9LZ05_PSEA3</name>
<dbReference type="Proteomes" id="UP000011976">
    <property type="component" value="Unassembled WGS sequence"/>
</dbReference>
<evidence type="ECO:0000256" key="1">
    <source>
        <dbReference type="ARBA" id="ARBA00022583"/>
    </source>
</evidence>
<dbReference type="InterPro" id="IPR028565">
    <property type="entry name" value="MHD"/>
</dbReference>
<dbReference type="GO" id="GO:0030139">
    <property type="term" value="C:endocytic vesicle"/>
    <property type="evidence" value="ECO:0007669"/>
    <property type="project" value="TreeGrafter"/>
</dbReference>
<dbReference type="GO" id="GO:0006897">
    <property type="term" value="P:endocytosis"/>
    <property type="evidence" value="ECO:0007669"/>
    <property type="project" value="UniProtKB-KW"/>
</dbReference>
<evidence type="ECO:0000313" key="6">
    <source>
        <dbReference type="Proteomes" id="UP000011976"/>
    </source>
</evidence>
<dbReference type="InterPro" id="IPR027267">
    <property type="entry name" value="AH/BAR_dom_sf"/>
</dbReference>
<reference evidence="6" key="1">
    <citation type="journal article" date="2013" name="Genome Announc.">
        <title>Genome sequence of the basidiomycetous yeast Pseudozyma antarctica T-34, a producer of the glycolipid biosurfactants mannosylerythritol lipids.</title>
        <authorList>
            <person name="Morita T."/>
            <person name="Koike H."/>
            <person name="Koyama Y."/>
            <person name="Hagiwara H."/>
            <person name="Ito E."/>
            <person name="Fukuoka T."/>
            <person name="Imura T."/>
            <person name="Machida M."/>
            <person name="Kitamoto D."/>
        </authorList>
    </citation>
    <scope>NUCLEOTIDE SEQUENCE [LARGE SCALE GENOMIC DNA]</scope>
    <source>
        <strain evidence="6">T-34</strain>
    </source>
</reference>
<feature type="compositionally biased region" description="Polar residues" evidence="3">
    <location>
        <begin position="143"/>
        <end position="166"/>
    </location>
</feature>
<dbReference type="PANTHER" id="PTHR23065:SF54">
    <property type="entry name" value="SUPPRESSOR OF YEAST PROFILIN DELETION"/>
    <property type="match status" value="1"/>
</dbReference>
<dbReference type="PANTHER" id="PTHR23065">
    <property type="entry name" value="PROLINE-SERINE-THREONINE PHOSPHATASE INTERACTING PROTEIN 1"/>
    <property type="match status" value="1"/>
</dbReference>
<feature type="compositionally biased region" description="Polar residues" evidence="3">
    <location>
        <begin position="566"/>
        <end position="578"/>
    </location>
</feature>
<dbReference type="GO" id="GO:0032153">
    <property type="term" value="C:cell division site"/>
    <property type="evidence" value="ECO:0007669"/>
    <property type="project" value="TreeGrafter"/>
</dbReference>
<dbReference type="OrthoDB" id="1875751at2759"/>
<feature type="coiled-coil region" evidence="2">
    <location>
        <begin position="271"/>
        <end position="346"/>
    </location>
</feature>
<evidence type="ECO:0000259" key="4">
    <source>
        <dbReference type="PROSITE" id="PS51072"/>
    </source>
</evidence>
<dbReference type="FunFam" id="1.20.1270.60:FF:000123">
    <property type="entry name" value="Related to SYP1/YCR030C"/>
    <property type="match status" value="1"/>
</dbReference>
<dbReference type="Pfam" id="PF00611">
    <property type="entry name" value="FCH"/>
    <property type="match status" value="1"/>
</dbReference>
<dbReference type="Gene3D" id="1.20.1270.60">
    <property type="entry name" value="Arfaptin homology (AH) domain/BAR domain"/>
    <property type="match status" value="1"/>
</dbReference>
<feature type="compositionally biased region" description="Polar residues" evidence="3">
    <location>
        <begin position="515"/>
        <end position="525"/>
    </location>
</feature>
<evidence type="ECO:0000256" key="2">
    <source>
        <dbReference type="SAM" id="Coils"/>
    </source>
</evidence>
<feature type="compositionally biased region" description="Polar residues" evidence="3">
    <location>
        <begin position="455"/>
        <end position="483"/>
    </location>
</feature>
<proteinExistence type="predicted"/>
<dbReference type="AlphaFoldDB" id="M9LZ05"/>
<sequence length="898" mass="95842">MKRGQKRAQFKGSQEDSSLPPHSPTASSLPPNCQQLRQMLITAKRRVESPRHSAQSVRVHVRPALALPILEASAGAHRRQQIDGVTLLAPRPRIAAAQTRWRAIRISRLAIGSCTLLSAHVNQIQASISPLTSSKETRLLSPAHTSRPQSHPSQPSDLTVPNSAGPASSGRPPLHILATSLIVFRMAESNPGAAFAPNAYANAFVGAKPRDAANLVQQRLRKAKLFNEELADYFAARRELEETYLKQLQKISKRSFLSDPSSIPPGFAPVYERLVQELAEVASAHGELEKRIADDCEAPIRNASSKGEWSRIKDHDDSLANTLRELNSLESQLQKDQKKLETASSKKASQANAKLSETERSIAQTMELWETEAPFAFEAYQRIDAQRLELLKETVAKFETAQSDAAQRIMSSSEKTMQQCLSFDIQADMQDFILKNGVLGADGTARNGRRPSARPPTTSSITPGLNRQNSVAGRSISSRTGADSSMRAPAGRTNGAGMGEFGASSASIHSADRTVGSTNDASTPSKGAGSTLKNAFSRFGRGRANKDSANTQTMYGGLPDEPAGDSSLSSMTRSNTFGALTASPNSSVPGSPSPFGAQSAFTGVAGTGRHRTQSIASVASSTANANPFEASASTSPIRASLTERVNAIFVGRDVSKVMVVGELSVAVGASLSAAEPVHLRIEAFEQLEKAAPNPAFLKPVPGGSTPGEYLLDVKAVLEQGGGVGLPGSGAQAVVLKYQLHISDSRRNDFVPLHLHAQWRCEAHQTSFLMTYAPNAACRLTDGDTSANTPAVLEDLQLAVNISPSSVTNIMSKPTATFVGDTSSLFWKITDALSLADTEPRKVLARCQISGSPTVPQPVHLRWKIKGRSIAPIAIAVRGDHAVGELIRTCTAGKFFASP</sequence>
<dbReference type="PROSITE" id="PS51072">
    <property type="entry name" value="MHD"/>
    <property type="match status" value="1"/>
</dbReference>
<dbReference type="CDD" id="cd07650">
    <property type="entry name" value="F-BAR_Syp1p_like"/>
    <property type="match status" value="1"/>
</dbReference>